<dbReference type="GeneTree" id="ENSGT00950000182857"/>
<evidence type="ECO:0000256" key="4">
    <source>
        <dbReference type="ARBA" id="ARBA00022989"/>
    </source>
</evidence>
<evidence type="ECO:0000256" key="5">
    <source>
        <dbReference type="ARBA" id="ARBA00023136"/>
    </source>
</evidence>
<sequence>MLSTLLRSHNYRQLRAMTDMFRDTGNEDRVVLVESEERHDELQTELRPVRAMKPPAYVPMQVRTYDGPSGQPGGSVLVQHDELQTELRLVRAMKPPAYVPMQVRTYDGPSGQPGGSVLVQHTSVNIVTEPPKDHIIWSLLCFAYLNPCCLGLAALIYSIKARDRKVAGDLEGAQHHGFIARGLNIAATVLFVIVLMIFFIIISALFANAPAYAHREPYYYHFNRD</sequence>
<evidence type="ECO:0000256" key="2">
    <source>
        <dbReference type="ARBA" id="ARBA00006843"/>
    </source>
</evidence>
<dbReference type="InterPro" id="IPR007593">
    <property type="entry name" value="CD225/Dispanin_fam"/>
</dbReference>
<evidence type="ECO:0000256" key="6">
    <source>
        <dbReference type="SAM" id="Phobius"/>
    </source>
</evidence>
<comment type="subcellular location">
    <subcellularLocation>
        <location evidence="1">Membrane</location>
    </subcellularLocation>
</comment>
<dbReference type="AlphaFoldDB" id="A0AAX7VC08"/>
<reference evidence="7" key="1">
    <citation type="submission" date="2018-05" db="EMBL/GenBank/DDBJ databases">
        <authorList>
            <person name="Datahose"/>
        </authorList>
    </citation>
    <scope>NUCLEOTIDE SEQUENCE</scope>
</reference>
<dbReference type="Proteomes" id="UP000265100">
    <property type="component" value="Chromosome 7"/>
</dbReference>
<organism evidence="7 8">
    <name type="scientific">Astatotilapia calliptera</name>
    <name type="common">Eastern happy</name>
    <name type="synonym">Chromis callipterus</name>
    <dbReference type="NCBI Taxonomy" id="8154"/>
    <lineage>
        <taxon>Eukaryota</taxon>
        <taxon>Metazoa</taxon>
        <taxon>Chordata</taxon>
        <taxon>Craniata</taxon>
        <taxon>Vertebrata</taxon>
        <taxon>Euteleostomi</taxon>
        <taxon>Actinopterygii</taxon>
        <taxon>Neopterygii</taxon>
        <taxon>Teleostei</taxon>
        <taxon>Neoteleostei</taxon>
        <taxon>Acanthomorphata</taxon>
        <taxon>Ovalentaria</taxon>
        <taxon>Cichlomorphae</taxon>
        <taxon>Cichliformes</taxon>
        <taxon>Cichlidae</taxon>
        <taxon>African cichlids</taxon>
        <taxon>Pseudocrenilabrinae</taxon>
        <taxon>Haplochromini</taxon>
        <taxon>Astatotilapia</taxon>
    </lineage>
</organism>
<dbReference type="GO" id="GO:0005886">
    <property type="term" value="C:plasma membrane"/>
    <property type="evidence" value="ECO:0007669"/>
    <property type="project" value="TreeGrafter"/>
</dbReference>
<evidence type="ECO:0000256" key="3">
    <source>
        <dbReference type="ARBA" id="ARBA00022692"/>
    </source>
</evidence>
<name>A0AAX7VC08_ASTCA</name>
<keyword evidence="4 6" id="KW-1133">Transmembrane helix</keyword>
<proteinExistence type="inferred from homology"/>
<feature type="transmembrane region" description="Helical" evidence="6">
    <location>
        <begin position="178"/>
        <end position="207"/>
    </location>
</feature>
<reference evidence="7" key="3">
    <citation type="submission" date="2025-09" db="UniProtKB">
        <authorList>
            <consortium name="Ensembl"/>
        </authorList>
    </citation>
    <scope>IDENTIFICATION</scope>
</reference>
<reference evidence="7" key="2">
    <citation type="submission" date="2025-08" db="UniProtKB">
        <authorList>
            <consortium name="Ensembl"/>
        </authorList>
    </citation>
    <scope>IDENTIFICATION</scope>
</reference>
<keyword evidence="3 6" id="KW-0812">Transmembrane</keyword>
<comment type="similarity">
    <text evidence="2">Belongs to the CD225/Dispanin family.</text>
</comment>
<evidence type="ECO:0000256" key="1">
    <source>
        <dbReference type="ARBA" id="ARBA00004370"/>
    </source>
</evidence>
<feature type="transmembrane region" description="Helical" evidence="6">
    <location>
        <begin position="135"/>
        <end position="157"/>
    </location>
</feature>
<gene>
    <name evidence="7" type="primary">CHAC1</name>
</gene>
<dbReference type="PANTHER" id="PTHR13999:SF31">
    <property type="entry name" value="IFITM1-RELATED"/>
    <property type="match status" value="1"/>
</dbReference>
<protein>
    <submittedName>
        <fullName evidence="7">Uncharacterized protein</fullName>
    </submittedName>
</protein>
<keyword evidence="5 6" id="KW-0472">Membrane</keyword>
<keyword evidence="8" id="KW-1185">Reference proteome</keyword>
<dbReference type="InterPro" id="IPR051517">
    <property type="entry name" value="IFITM_antiviral_protein"/>
</dbReference>
<accession>A0AAX7VC08</accession>
<evidence type="ECO:0000313" key="7">
    <source>
        <dbReference type="Ensembl" id="ENSACLP00000078622.1"/>
    </source>
</evidence>
<dbReference type="Ensembl" id="ENSACLT00000046739.1">
    <property type="protein sequence ID" value="ENSACLP00000078622.1"/>
    <property type="gene ID" value="ENSACLG00000025439.2"/>
</dbReference>
<dbReference type="Pfam" id="PF04505">
    <property type="entry name" value="CD225"/>
    <property type="match status" value="1"/>
</dbReference>
<dbReference type="PANTHER" id="PTHR13999">
    <property type="entry name" value="INTERFERON INDUCIBLE TRANSMEMBRANE PROTEIN"/>
    <property type="match status" value="1"/>
</dbReference>
<evidence type="ECO:0000313" key="8">
    <source>
        <dbReference type="Proteomes" id="UP000265100"/>
    </source>
</evidence>